<sequence>MPPPAYQHIVALGSSFASGPGIAPYADKTAWRSKLNYPSILADLLGAKLTDRSSSGVTTAHISRQRQRTGLTTRSPQLDRFPSDADLVTLTAGGNDLGYIGGMIKLACAGRLTNPLLRPVARLLRHGSPVAVTESDVANVAEAIARIVSAVRDEAPNARIVLVEYLTVVGPDTVPLTRDVPLTQAQLSEFRLVADSLVRVFAEAASLSGADVVPMSEISAAHALGSEDPWVVGMPDKLTDLIRHPPFHPNAAGMEATALAIADHLRQP</sequence>
<dbReference type="KEGG" id="asd:AS9A_2806"/>
<dbReference type="Gene3D" id="3.40.50.1110">
    <property type="entry name" value="SGNH hydrolase"/>
    <property type="match status" value="1"/>
</dbReference>
<dbReference type="SUPFAM" id="SSF52266">
    <property type="entry name" value="SGNH hydrolase"/>
    <property type="match status" value="1"/>
</dbReference>
<dbReference type="eggNOG" id="COG2755">
    <property type="taxonomic scope" value="Bacteria"/>
</dbReference>
<dbReference type="Proteomes" id="UP000009235">
    <property type="component" value="Chromosome"/>
</dbReference>
<feature type="domain" description="SGNH hydrolase-type esterase" evidence="2">
    <location>
        <begin position="11"/>
        <end position="256"/>
    </location>
</feature>
<accession>F6EJ21</accession>
<gene>
    <name evidence="3" type="ordered locus">AS9A_2806</name>
</gene>
<evidence type="ECO:0000256" key="1">
    <source>
        <dbReference type="PIRSR" id="PIRSR637460-1"/>
    </source>
</evidence>
<dbReference type="GO" id="GO:0016788">
    <property type="term" value="F:hydrolase activity, acting on ester bonds"/>
    <property type="evidence" value="ECO:0007669"/>
    <property type="project" value="InterPro"/>
</dbReference>
<dbReference type="OrthoDB" id="5503950at2"/>
<reference evidence="3 4" key="1">
    <citation type="journal article" date="2011" name="J. Bacteriol.">
        <title>Complete genome sequence of Amycolicicoccus subflavus DQS3-9A1T, an actinomycete isolated from crude oil-polluted soil.</title>
        <authorList>
            <person name="Cai M."/>
            <person name="Chen W.M."/>
            <person name="Nie Y."/>
            <person name="Chi C.Q."/>
            <person name="Wang Y.N."/>
            <person name="Tang Y.Q."/>
            <person name="Li G.Y."/>
            <person name="Wu X.L."/>
        </authorList>
    </citation>
    <scope>NUCLEOTIDE SEQUENCE [LARGE SCALE GENOMIC DNA]</scope>
    <source>
        <strain evidence="4">DSM 45089 / DQS3-9A1</strain>
    </source>
</reference>
<dbReference type="InterPro" id="IPR013830">
    <property type="entry name" value="SGNH_hydro"/>
</dbReference>
<proteinExistence type="predicted"/>
<dbReference type="CDD" id="cd01823">
    <property type="entry name" value="SEST_like"/>
    <property type="match status" value="1"/>
</dbReference>
<dbReference type="Pfam" id="PF13472">
    <property type="entry name" value="Lipase_GDSL_2"/>
    <property type="match status" value="1"/>
</dbReference>
<feature type="active site" description="Nucleophile" evidence="1">
    <location>
        <position position="15"/>
    </location>
</feature>
<name>F6EJ21_HOYSD</name>
<organism evidence="3 4">
    <name type="scientific">Hoyosella subflava (strain DSM 45089 / JCM 17490 / NBRC 109087 / DQS3-9A1)</name>
    <name type="common">Amycolicicoccus subflavus</name>
    <dbReference type="NCBI Taxonomy" id="443218"/>
    <lineage>
        <taxon>Bacteria</taxon>
        <taxon>Bacillati</taxon>
        <taxon>Actinomycetota</taxon>
        <taxon>Actinomycetes</taxon>
        <taxon>Mycobacteriales</taxon>
        <taxon>Hoyosellaceae</taxon>
        <taxon>Hoyosella</taxon>
    </lineage>
</organism>
<dbReference type="RefSeq" id="WP_013807602.1">
    <property type="nucleotide sequence ID" value="NC_015564.1"/>
</dbReference>
<dbReference type="STRING" id="443218.AS9A_2806"/>
<evidence type="ECO:0000313" key="4">
    <source>
        <dbReference type="Proteomes" id="UP000009235"/>
    </source>
</evidence>
<dbReference type="InterPro" id="IPR036514">
    <property type="entry name" value="SGNH_hydro_sf"/>
</dbReference>
<feature type="active site" evidence="1">
    <location>
        <position position="248"/>
    </location>
</feature>
<dbReference type="InterPro" id="IPR037460">
    <property type="entry name" value="SEST-like"/>
</dbReference>
<dbReference type="AlphaFoldDB" id="F6EJ21"/>
<evidence type="ECO:0000313" key="3">
    <source>
        <dbReference type="EMBL" id="AEF41253.1"/>
    </source>
</evidence>
<protein>
    <recommendedName>
        <fullName evidence="2">SGNH hydrolase-type esterase domain-containing protein</fullName>
    </recommendedName>
</protein>
<dbReference type="GO" id="GO:0006629">
    <property type="term" value="P:lipid metabolic process"/>
    <property type="evidence" value="ECO:0007669"/>
    <property type="project" value="TreeGrafter"/>
</dbReference>
<dbReference type="EMBL" id="CP002786">
    <property type="protein sequence ID" value="AEF41253.1"/>
    <property type="molecule type" value="Genomic_DNA"/>
</dbReference>
<evidence type="ECO:0000259" key="2">
    <source>
        <dbReference type="Pfam" id="PF13472"/>
    </source>
</evidence>
<dbReference type="HOGENOM" id="CLU_038449_1_1_11"/>
<keyword evidence="4" id="KW-1185">Reference proteome</keyword>
<dbReference type="PANTHER" id="PTHR37981:SF1">
    <property type="entry name" value="SGNH HYDROLASE-TYPE ESTERASE DOMAIN-CONTAINING PROTEIN"/>
    <property type="match status" value="1"/>
</dbReference>
<dbReference type="PANTHER" id="PTHR37981">
    <property type="entry name" value="LIPASE 2"/>
    <property type="match status" value="1"/>
</dbReference>